<evidence type="ECO:0000313" key="2">
    <source>
        <dbReference type="EMBL" id="KAF9531937.1"/>
    </source>
</evidence>
<organism evidence="2 3">
    <name type="scientific">Crepidotus variabilis</name>
    <dbReference type="NCBI Taxonomy" id="179855"/>
    <lineage>
        <taxon>Eukaryota</taxon>
        <taxon>Fungi</taxon>
        <taxon>Dikarya</taxon>
        <taxon>Basidiomycota</taxon>
        <taxon>Agaricomycotina</taxon>
        <taxon>Agaricomycetes</taxon>
        <taxon>Agaricomycetidae</taxon>
        <taxon>Agaricales</taxon>
        <taxon>Agaricineae</taxon>
        <taxon>Crepidotaceae</taxon>
        <taxon>Crepidotus</taxon>
    </lineage>
</organism>
<dbReference type="PANTHER" id="PTHR47534">
    <property type="entry name" value="YALI0E05731P"/>
    <property type="match status" value="1"/>
</dbReference>
<dbReference type="SUPFAM" id="SSF51735">
    <property type="entry name" value="NAD(P)-binding Rossmann-fold domains"/>
    <property type="match status" value="1"/>
</dbReference>
<dbReference type="EMBL" id="MU157833">
    <property type="protein sequence ID" value="KAF9531937.1"/>
    <property type="molecule type" value="Genomic_DNA"/>
</dbReference>
<dbReference type="Proteomes" id="UP000807306">
    <property type="component" value="Unassembled WGS sequence"/>
</dbReference>
<reference evidence="2" key="1">
    <citation type="submission" date="2020-11" db="EMBL/GenBank/DDBJ databases">
        <authorList>
            <consortium name="DOE Joint Genome Institute"/>
            <person name="Ahrendt S."/>
            <person name="Riley R."/>
            <person name="Andreopoulos W."/>
            <person name="Labutti K."/>
            <person name="Pangilinan J."/>
            <person name="Ruiz-Duenas F.J."/>
            <person name="Barrasa J.M."/>
            <person name="Sanchez-Garcia M."/>
            <person name="Camarero S."/>
            <person name="Miyauchi S."/>
            <person name="Serrano A."/>
            <person name="Linde D."/>
            <person name="Babiker R."/>
            <person name="Drula E."/>
            <person name="Ayuso-Fernandez I."/>
            <person name="Pacheco R."/>
            <person name="Padilla G."/>
            <person name="Ferreira P."/>
            <person name="Barriuso J."/>
            <person name="Kellner H."/>
            <person name="Castanera R."/>
            <person name="Alfaro M."/>
            <person name="Ramirez L."/>
            <person name="Pisabarro A.G."/>
            <person name="Kuo A."/>
            <person name="Tritt A."/>
            <person name="Lipzen A."/>
            <person name="He G."/>
            <person name="Yan M."/>
            <person name="Ng V."/>
            <person name="Cullen D."/>
            <person name="Martin F."/>
            <person name="Rosso M.-N."/>
            <person name="Henrissat B."/>
            <person name="Hibbett D."/>
            <person name="Martinez A.T."/>
            <person name="Grigoriev I.V."/>
        </authorList>
    </citation>
    <scope>NUCLEOTIDE SEQUENCE</scope>
    <source>
        <strain evidence="2">CBS 506.95</strain>
    </source>
</reference>
<gene>
    <name evidence="2" type="ORF">CPB83DRAFT_760417</name>
</gene>
<keyword evidence="3" id="KW-1185">Reference proteome</keyword>
<dbReference type="Gene3D" id="3.40.50.720">
    <property type="entry name" value="NAD(P)-binding Rossmann-like Domain"/>
    <property type="match status" value="1"/>
</dbReference>
<evidence type="ECO:0000256" key="1">
    <source>
        <dbReference type="ARBA" id="ARBA00023002"/>
    </source>
</evidence>
<evidence type="ECO:0000313" key="3">
    <source>
        <dbReference type="Proteomes" id="UP000807306"/>
    </source>
</evidence>
<dbReference type="PANTHER" id="PTHR47534:SF3">
    <property type="entry name" value="ALCOHOL DEHYDROGENASE-LIKE C-TERMINAL DOMAIN-CONTAINING PROTEIN"/>
    <property type="match status" value="1"/>
</dbReference>
<proteinExistence type="predicted"/>
<protein>
    <submittedName>
        <fullName evidence="2">Uncharacterized protein</fullName>
    </submittedName>
</protein>
<name>A0A9P6EMW5_9AGAR</name>
<sequence>MVSLAEVQESNARISSSFPEGLVAVFVGGTSGIGEMALKQFAKHTRRPRAYLLGRSQEAGDRITSECKTLNSEGEFLFVKADLSLIRTVDVVCRDLRSKEKAINLLFLTIGTGVLRQETSEGLHFFAALVYYARLRFIENLLPLLQQATDLRRVVNVAGGTKEGLIHINDFQARNLSIRTLRGHLTSMTTLAFETLARSAPDVSFVHEFPGTVKTDIGKEATGVLFIIIKIIFFVLGPFISVPGEESAARHLFIATSARYPPAADKNANSGVSWEDGAEIARGTTGESGSGVYSIDWDGESANANVEALLANLRQEGMSETVWDHTQGEFKRITNV</sequence>
<dbReference type="GO" id="GO:0016491">
    <property type="term" value="F:oxidoreductase activity"/>
    <property type="evidence" value="ECO:0007669"/>
    <property type="project" value="UniProtKB-KW"/>
</dbReference>
<dbReference type="InterPro" id="IPR036291">
    <property type="entry name" value="NAD(P)-bd_dom_sf"/>
</dbReference>
<dbReference type="InterPro" id="IPR052228">
    <property type="entry name" value="Sec_Metab_Biosynth_Oxidored"/>
</dbReference>
<keyword evidence="1" id="KW-0560">Oxidoreductase</keyword>
<accession>A0A9P6EMW5</accession>
<dbReference type="OrthoDB" id="2898509at2759"/>
<dbReference type="AlphaFoldDB" id="A0A9P6EMW5"/>
<comment type="caution">
    <text evidence="2">The sequence shown here is derived from an EMBL/GenBank/DDBJ whole genome shotgun (WGS) entry which is preliminary data.</text>
</comment>